<sequence>MSNKDRSRDRLRNYNDVRNARQKNNQRNMDDQTNDIESICERFAEILDAEPDVTNGVCVASRVRDLEASIMGRETNSPLVFPQFFSFENFDDEGNTLNLGETVILQHEINSFVERLVEQNIQFTAFHNHWLFDDPRLMYVHFQSIEPPLVFALKTANALELLDG</sequence>
<keyword evidence="3" id="KW-1185">Reference proteome</keyword>
<organism evidence="2 3">
    <name type="scientific">Virgibacillus litoralis</name>
    <dbReference type="NCBI Taxonomy" id="578221"/>
    <lineage>
        <taxon>Bacteria</taxon>
        <taxon>Bacillati</taxon>
        <taxon>Bacillota</taxon>
        <taxon>Bacilli</taxon>
        <taxon>Bacillales</taxon>
        <taxon>Bacillaceae</taxon>
        <taxon>Virgibacillus</taxon>
    </lineage>
</organism>
<dbReference type="InterPro" id="IPR011094">
    <property type="entry name" value="Uncharacterised_LppY/LpqO"/>
</dbReference>
<protein>
    <recommendedName>
        <fullName evidence="4">DUF1259 domain-containing protein</fullName>
    </recommendedName>
</protein>
<dbReference type="Pfam" id="PF07485">
    <property type="entry name" value="DUF1529"/>
    <property type="match status" value="1"/>
</dbReference>
<accession>A0ABS4HFI5</accession>
<gene>
    <name evidence="2" type="ORF">J2Z82_002558</name>
</gene>
<comment type="caution">
    <text evidence="2">The sequence shown here is derived from an EMBL/GenBank/DDBJ whole genome shotgun (WGS) entry which is preliminary data.</text>
</comment>
<reference evidence="2 3" key="1">
    <citation type="submission" date="2021-03" db="EMBL/GenBank/DDBJ databases">
        <title>Genomic Encyclopedia of Type Strains, Phase IV (KMG-IV): sequencing the most valuable type-strain genomes for metagenomic binning, comparative biology and taxonomic classification.</title>
        <authorList>
            <person name="Goeker M."/>
        </authorList>
    </citation>
    <scope>NUCLEOTIDE SEQUENCE [LARGE SCALE GENOMIC DNA]</scope>
    <source>
        <strain evidence="2 3">DSM 21085</strain>
    </source>
</reference>
<evidence type="ECO:0000256" key="1">
    <source>
        <dbReference type="SAM" id="MobiDB-lite"/>
    </source>
</evidence>
<evidence type="ECO:0000313" key="3">
    <source>
        <dbReference type="Proteomes" id="UP001519328"/>
    </source>
</evidence>
<feature type="region of interest" description="Disordered" evidence="1">
    <location>
        <begin position="1"/>
        <end position="33"/>
    </location>
</feature>
<evidence type="ECO:0000313" key="2">
    <source>
        <dbReference type="EMBL" id="MBP1949618.1"/>
    </source>
</evidence>
<dbReference type="RefSeq" id="WP_245251640.1">
    <property type="nucleotide sequence ID" value="NZ_JAGGKK010000014.1"/>
</dbReference>
<name>A0ABS4HFI5_9BACI</name>
<dbReference type="EMBL" id="JAGGKK010000014">
    <property type="protein sequence ID" value="MBP1949618.1"/>
    <property type="molecule type" value="Genomic_DNA"/>
</dbReference>
<evidence type="ECO:0008006" key="4">
    <source>
        <dbReference type="Google" id="ProtNLM"/>
    </source>
</evidence>
<proteinExistence type="predicted"/>
<dbReference type="Proteomes" id="UP001519328">
    <property type="component" value="Unassembled WGS sequence"/>
</dbReference>
<feature type="compositionally biased region" description="Basic and acidic residues" evidence="1">
    <location>
        <begin position="1"/>
        <end position="19"/>
    </location>
</feature>